<feature type="coiled-coil region" evidence="1">
    <location>
        <begin position="76"/>
        <end position="124"/>
    </location>
</feature>
<sequence>MVNERIEEIKKDADEFWIKADNARGQEAHLSSQVFTLCDYISYLLKDLEEAQKQLTETREYFSIKQNQVWVLSKKLEEARQQSAKWSKAFDNADRQYLKMEHKAAQLRRRLIGKTEELAEKEAALKEILKMINYLAHKPIGVFGEGFGWHEHCRWIKQDLQALHERFEALGE</sequence>
<keyword evidence="1" id="KW-0175">Coiled coil</keyword>
<dbReference type="RefSeq" id="WP_375518191.1">
    <property type="nucleotide sequence ID" value="NZ_JBHIRY010000001.1"/>
</dbReference>
<comment type="caution">
    <text evidence="2">The sequence shown here is derived from an EMBL/GenBank/DDBJ whole genome shotgun (WGS) entry which is preliminary data.</text>
</comment>
<dbReference type="EMBL" id="JBHIRY010000001">
    <property type="protein sequence ID" value="MFB5758939.1"/>
    <property type="molecule type" value="Genomic_DNA"/>
</dbReference>
<evidence type="ECO:0000313" key="3">
    <source>
        <dbReference type="Proteomes" id="UP001580430"/>
    </source>
</evidence>
<keyword evidence="3" id="KW-1185">Reference proteome</keyword>
<protein>
    <submittedName>
        <fullName evidence="2">Uncharacterized protein</fullName>
    </submittedName>
</protein>
<reference evidence="2 3" key="1">
    <citation type="submission" date="2024-09" db="EMBL/GenBank/DDBJ databases">
        <title>Paenibacillus zeirhizospherea sp. nov., isolated from surface of the maize (Zea mays) roots in a horticulture field, Hungary.</title>
        <authorList>
            <person name="Marton D."/>
            <person name="Farkas M."/>
            <person name="Bedics A."/>
            <person name="Toth E."/>
            <person name="Tancsics A."/>
            <person name="Boka K."/>
            <person name="Marati G."/>
            <person name="Kriszt B."/>
            <person name="Cserhati M."/>
        </authorList>
    </citation>
    <scope>NUCLEOTIDE SEQUENCE [LARGE SCALE GENOMIC DNA]</scope>
    <source>
        <strain evidence="2 3">JCM 18446</strain>
    </source>
</reference>
<dbReference type="Proteomes" id="UP001580430">
    <property type="component" value="Unassembled WGS sequence"/>
</dbReference>
<evidence type="ECO:0000313" key="2">
    <source>
        <dbReference type="EMBL" id="MFB5758939.1"/>
    </source>
</evidence>
<gene>
    <name evidence="2" type="ORF">ACE5LO_00900</name>
</gene>
<evidence type="ECO:0000256" key="1">
    <source>
        <dbReference type="SAM" id="Coils"/>
    </source>
</evidence>
<proteinExistence type="predicted"/>
<name>A0ABV5BUI1_9BACL</name>
<organism evidence="2 3">
    <name type="scientific">Paenibacillus medicaginis</name>
    <dbReference type="NCBI Taxonomy" id="1470560"/>
    <lineage>
        <taxon>Bacteria</taxon>
        <taxon>Bacillati</taxon>
        <taxon>Bacillota</taxon>
        <taxon>Bacilli</taxon>
        <taxon>Bacillales</taxon>
        <taxon>Paenibacillaceae</taxon>
        <taxon>Paenibacillus</taxon>
    </lineage>
</organism>
<accession>A0ABV5BUI1</accession>